<evidence type="ECO:0000313" key="2">
    <source>
        <dbReference type="Proteomes" id="UP001152803"/>
    </source>
</evidence>
<dbReference type="Proteomes" id="UP001152803">
    <property type="component" value="Unassembled WGS sequence"/>
</dbReference>
<dbReference type="AlphaFoldDB" id="A0A9Q1DBG2"/>
<comment type="caution">
    <text evidence="1">The sequence shown here is derived from an EMBL/GenBank/DDBJ whole genome shotgun (WGS) entry which is preliminary data.</text>
</comment>
<proteinExistence type="predicted"/>
<keyword evidence="2" id="KW-1185">Reference proteome</keyword>
<organism evidence="1 2">
    <name type="scientific">Conger conger</name>
    <name type="common">Conger eel</name>
    <name type="synonym">Muraena conger</name>
    <dbReference type="NCBI Taxonomy" id="82655"/>
    <lineage>
        <taxon>Eukaryota</taxon>
        <taxon>Metazoa</taxon>
        <taxon>Chordata</taxon>
        <taxon>Craniata</taxon>
        <taxon>Vertebrata</taxon>
        <taxon>Euteleostomi</taxon>
        <taxon>Actinopterygii</taxon>
        <taxon>Neopterygii</taxon>
        <taxon>Teleostei</taxon>
        <taxon>Anguilliformes</taxon>
        <taxon>Congridae</taxon>
        <taxon>Conger</taxon>
    </lineage>
</organism>
<protein>
    <submittedName>
        <fullName evidence="1">Uncharacterized protein</fullName>
    </submittedName>
</protein>
<evidence type="ECO:0000313" key="1">
    <source>
        <dbReference type="EMBL" id="KAJ8265318.1"/>
    </source>
</evidence>
<gene>
    <name evidence="1" type="ORF">COCON_G00144170</name>
</gene>
<dbReference type="OrthoDB" id="8943211at2759"/>
<sequence>MSPFCGEVASMVLGRQLIYVYREHTGREWLVDGWTYITITAHPIHDDWKMESIVLQTRLLFICHIVADTGEELKSAV</sequence>
<accession>A0A9Q1DBG2</accession>
<reference evidence="1" key="1">
    <citation type="journal article" date="2023" name="Science">
        <title>Genome structures resolve the early diversification of teleost fishes.</title>
        <authorList>
            <person name="Parey E."/>
            <person name="Louis A."/>
            <person name="Montfort J."/>
            <person name="Bouchez O."/>
            <person name="Roques C."/>
            <person name="Iampietro C."/>
            <person name="Lluch J."/>
            <person name="Castinel A."/>
            <person name="Donnadieu C."/>
            <person name="Desvignes T."/>
            <person name="Floi Bucao C."/>
            <person name="Jouanno E."/>
            <person name="Wen M."/>
            <person name="Mejri S."/>
            <person name="Dirks R."/>
            <person name="Jansen H."/>
            <person name="Henkel C."/>
            <person name="Chen W.J."/>
            <person name="Zahm M."/>
            <person name="Cabau C."/>
            <person name="Klopp C."/>
            <person name="Thompson A.W."/>
            <person name="Robinson-Rechavi M."/>
            <person name="Braasch I."/>
            <person name="Lecointre G."/>
            <person name="Bobe J."/>
            <person name="Postlethwait J.H."/>
            <person name="Berthelot C."/>
            <person name="Roest Crollius H."/>
            <person name="Guiguen Y."/>
        </authorList>
    </citation>
    <scope>NUCLEOTIDE SEQUENCE</scope>
    <source>
        <strain evidence="1">Concon-B</strain>
    </source>
</reference>
<name>A0A9Q1DBG2_CONCO</name>
<dbReference type="EMBL" id="JAFJMO010000010">
    <property type="protein sequence ID" value="KAJ8265318.1"/>
    <property type="molecule type" value="Genomic_DNA"/>
</dbReference>